<evidence type="ECO:0008006" key="3">
    <source>
        <dbReference type="Google" id="ProtNLM"/>
    </source>
</evidence>
<dbReference type="InterPro" id="IPR019646">
    <property type="entry name" value="Aminoglyc_AdlTrfase"/>
</dbReference>
<accession>A0A7X6AU77</accession>
<dbReference type="Gene3D" id="3.30.460.40">
    <property type="match status" value="1"/>
</dbReference>
<proteinExistence type="predicted"/>
<evidence type="ECO:0000313" key="2">
    <source>
        <dbReference type="Proteomes" id="UP000536624"/>
    </source>
</evidence>
<name>A0A7X6AU77_STRMQ</name>
<reference evidence="1 2" key="1">
    <citation type="submission" date="2020-02" db="EMBL/GenBank/DDBJ databases">
        <title>Streptomyces malaysiensis DSM14702 (JHCC583434, PFL_A843) Genome sequencing and assembly.</title>
        <authorList>
            <person name="Samborskyy M."/>
        </authorList>
    </citation>
    <scope>NUCLEOTIDE SEQUENCE [LARGE SCALE GENOMIC DNA]</scope>
    <source>
        <strain evidence="1 2">DSM 14702</strain>
    </source>
</reference>
<evidence type="ECO:0000313" key="1">
    <source>
        <dbReference type="EMBL" id="NIY62588.1"/>
    </source>
</evidence>
<dbReference type="AlphaFoldDB" id="A0A7X6AU77"/>
<gene>
    <name evidence="1" type="ORF">SMALB_0506</name>
</gene>
<organism evidence="1 2">
    <name type="scientific">Streptomyces malaysiensis</name>
    <dbReference type="NCBI Taxonomy" id="92644"/>
    <lineage>
        <taxon>Bacteria</taxon>
        <taxon>Bacillati</taxon>
        <taxon>Actinomycetota</taxon>
        <taxon>Actinomycetes</taxon>
        <taxon>Kitasatosporales</taxon>
        <taxon>Streptomycetaceae</taxon>
        <taxon>Streptomyces</taxon>
        <taxon>Streptomyces violaceusniger group</taxon>
    </lineage>
</organism>
<dbReference type="EMBL" id="JAALLH010000001">
    <property type="protein sequence ID" value="NIY62588.1"/>
    <property type="molecule type" value="Genomic_DNA"/>
</dbReference>
<sequence length="206" mass="23370">MTHTRAPFGRWDPSSVTEVAARFSGVEAPWWVAGGLAIELAVGRRIRSHGDVDVLLLRRDQLMVQQVLAGWQWWCADPPGSLRPWAPEEVLPAGVHDIWCRPGPDDPWRIQVMLDESRGQAWVSRRDSRVGRPLSTLGTFSADGIPFLVPEVQLYYKAESPRAKDEEDFEAVLPSLTDRQRRWLMDAVTKTYGSHPWTMRLRASAD</sequence>
<comment type="caution">
    <text evidence="1">The sequence shown here is derived from an EMBL/GenBank/DDBJ whole genome shotgun (WGS) entry which is preliminary data.</text>
</comment>
<dbReference type="RefSeq" id="WP_167499660.1">
    <property type="nucleotide sequence ID" value="NZ_JAALLH010000001.1"/>
</dbReference>
<dbReference type="Pfam" id="PF10706">
    <property type="entry name" value="Aminoglyc_resit"/>
    <property type="match status" value="1"/>
</dbReference>
<protein>
    <recommendedName>
        <fullName evidence="3">Amino acid transporter</fullName>
    </recommendedName>
</protein>
<dbReference type="Proteomes" id="UP000536624">
    <property type="component" value="Unassembled WGS sequence"/>
</dbReference>